<sequence length="105" mass="11415">MDFTEIRRAVRKGRGQAIVSVRELRECAGKGRAGTRVVQEISAALVEDGFGHLPFELPRDQDRKVLIYLADSETGRLLDAVGRTASPGPRSDAAVATVDRLLVRG</sequence>
<dbReference type="AlphaFoldDB" id="A0A7X6I0Q3"/>
<comment type="caution">
    <text evidence="1">The sequence shown here is derived from an EMBL/GenBank/DDBJ whole genome shotgun (WGS) entry which is preliminary data.</text>
</comment>
<proteinExistence type="predicted"/>
<evidence type="ECO:0000313" key="1">
    <source>
        <dbReference type="EMBL" id="NJQ07755.1"/>
    </source>
</evidence>
<name>A0A7X6I0Q3_9ACTN</name>
<evidence type="ECO:0000313" key="2">
    <source>
        <dbReference type="Proteomes" id="UP000578686"/>
    </source>
</evidence>
<accession>A0A7X6I0Q3</accession>
<dbReference type="RefSeq" id="WP_167973038.1">
    <property type="nucleotide sequence ID" value="NZ_BHZG01000130.1"/>
</dbReference>
<protein>
    <submittedName>
        <fullName evidence="1">Uncharacterized protein</fullName>
    </submittedName>
</protein>
<dbReference type="EMBL" id="JAAVJD010000195">
    <property type="protein sequence ID" value="NJQ07755.1"/>
    <property type="molecule type" value="Genomic_DNA"/>
</dbReference>
<organism evidence="1 2">
    <name type="scientific">Streptomyces lonarensis</name>
    <dbReference type="NCBI Taxonomy" id="700599"/>
    <lineage>
        <taxon>Bacteria</taxon>
        <taxon>Bacillati</taxon>
        <taxon>Actinomycetota</taxon>
        <taxon>Actinomycetes</taxon>
        <taxon>Kitasatosporales</taxon>
        <taxon>Streptomycetaceae</taxon>
        <taxon>Streptomyces</taxon>
    </lineage>
</organism>
<keyword evidence="2" id="KW-1185">Reference proteome</keyword>
<dbReference type="Proteomes" id="UP000578686">
    <property type="component" value="Unassembled WGS sequence"/>
</dbReference>
<gene>
    <name evidence="1" type="ORF">HCN56_19745</name>
</gene>
<reference evidence="1 2" key="1">
    <citation type="submission" date="2020-03" db="EMBL/GenBank/DDBJ databases">
        <title>Draft genome of Streptomyces sp. ventii, isolated from the Axial Seamount in the Pacific Ocean, and resequencing of the two type strains Streptomyces lonarensis strain NCL 716 and Streptomyces bohaiensis strain 11A07.</title>
        <authorList>
            <person name="Loughran R.M."/>
            <person name="Pfannmuller K.M."/>
            <person name="Wasson B.J."/>
            <person name="Deadmond M.C."/>
            <person name="Paddock B.E."/>
            <person name="Koyack M.J."/>
            <person name="Gallegos D.A."/>
            <person name="Mitchell E.A."/>
            <person name="Ushijima B."/>
            <person name="Saw J.H."/>
            <person name="Mcphail K.L."/>
            <person name="Videau P."/>
        </authorList>
    </citation>
    <scope>NUCLEOTIDE SEQUENCE [LARGE SCALE GENOMIC DNA]</scope>
    <source>
        <strain evidence="1 2">NCL716</strain>
    </source>
</reference>